<keyword evidence="1" id="KW-0805">Transcription regulation</keyword>
<dbReference type="InterPro" id="IPR036388">
    <property type="entry name" value="WH-like_DNA-bd_sf"/>
</dbReference>
<dbReference type="PANTHER" id="PTHR42756">
    <property type="entry name" value="TRANSCRIPTIONAL REGULATOR, MARR"/>
    <property type="match status" value="1"/>
</dbReference>
<dbReference type="InterPro" id="IPR036390">
    <property type="entry name" value="WH_DNA-bd_sf"/>
</dbReference>
<dbReference type="AlphaFoldDB" id="A0A126R260"/>
<dbReference type="Pfam" id="PF13463">
    <property type="entry name" value="HTH_27"/>
    <property type="match status" value="1"/>
</dbReference>
<feature type="domain" description="HTH marR-type" evidence="4">
    <location>
        <begin position="14"/>
        <end position="146"/>
    </location>
</feature>
<dbReference type="GO" id="GO:0003700">
    <property type="term" value="F:DNA-binding transcription factor activity"/>
    <property type="evidence" value="ECO:0007669"/>
    <property type="project" value="InterPro"/>
</dbReference>
<dbReference type="GeneID" id="28489901"/>
<evidence type="ECO:0000256" key="1">
    <source>
        <dbReference type="ARBA" id="ARBA00023015"/>
    </source>
</evidence>
<keyword evidence="2" id="KW-0238">DNA-binding</keyword>
<name>A0A126R260_METOL</name>
<dbReference type="Proteomes" id="UP000066376">
    <property type="component" value="Chromosome"/>
</dbReference>
<evidence type="ECO:0000313" key="6">
    <source>
        <dbReference type="Proteomes" id="UP000066376"/>
    </source>
</evidence>
<reference evidence="5 6" key="1">
    <citation type="journal article" date="2016" name="Genome Announc.">
        <title>Draft Genome Sequence of the Rumen Methanogen Methanobrevibacter olleyae YLM1.</title>
        <authorList>
            <person name="Kelly W.J."/>
            <person name="Li D."/>
            <person name="Lambie S.C."/>
            <person name="Cox F."/>
            <person name="Attwood G.T."/>
            <person name="Altermann E."/>
            <person name="Leahy S.C."/>
        </authorList>
    </citation>
    <scope>NUCLEOTIDE SEQUENCE [LARGE SCALE GENOMIC DNA]</scope>
    <source>
        <strain evidence="5 6">YLM1</strain>
    </source>
</reference>
<dbReference type="PATRIC" id="fig|294671.3.peg.1647"/>
<dbReference type="PANTHER" id="PTHR42756:SF1">
    <property type="entry name" value="TRANSCRIPTIONAL REPRESSOR OF EMRAB OPERON"/>
    <property type="match status" value="1"/>
</dbReference>
<organism evidence="5 6">
    <name type="scientific">Methanobrevibacter olleyae</name>
    <dbReference type="NCBI Taxonomy" id="294671"/>
    <lineage>
        <taxon>Archaea</taxon>
        <taxon>Methanobacteriati</taxon>
        <taxon>Methanobacteriota</taxon>
        <taxon>Methanomada group</taxon>
        <taxon>Methanobacteria</taxon>
        <taxon>Methanobacteriales</taxon>
        <taxon>Methanobacteriaceae</taxon>
        <taxon>Methanobrevibacter</taxon>
    </lineage>
</organism>
<protein>
    <submittedName>
        <fullName evidence="5">MarR family transcriptional regulator</fullName>
    </submittedName>
</protein>
<keyword evidence="6" id="KW-1185">Reference proteome</keyword>
<dbReference type="EMBL" id="CP014265">
    <property type="protein sequence ID" value="AMK16138.1"/>
    <property type="molecule type" value="Genomic_DNA"/>
</dbReference>
<dbReference type="PROSITE" id="PS50995">
    <property type="entry name" value="HTH_MARR_2"/>
    <property type="match status" value="1"/>
</dbReference>
<dbReference type="Gene3D" id="1.10.10.10">
    <property type="entry name" value="Winged helix-like DNA-binding domain superfamily/Winged helix DNA-binding domain"/>
    <property type="match status" value="1"/>
</dbReference>
<dbReference type="KEGG" id="mol:YLM1_1583"/>
<dbReference type="GO" id="GO:0003677">
    <property type="term" value="F:DNA binding"/>
    <property type="evidence" value="ECO:0007669"/>
    <property type="project" value="UniProtKB-KW"/>
</dbReference>
<keyword evidence="3" id="KW-0804">Transcription</keyword>
<accession>A0A126R260</accession>
<sequence length="151" mass="17757">MVVPSQFNEENVENIRIYHFVEELVASFKNYIDEEFIDDDISMVELPFLLRIRFSDKGSQKDLVNLFKVSDGYTAKLLRRFELAGLIKRIEDPSNRRRKLVKLTDKGLKRTDKILKSIDYWEDAVMDGMNDDEKKVLKKALLKLVLNTEKL</sequence>
<dbReference type="SUPFAM" id="SSF46785">
    <property type="entry name" value="Winged helix' DNA-binding domain"/>
    <property type="match status" value="1"/>
</dbReference>
<evidence type="ECO:0000259" key="4">
    <source>
        <dbReference type="PROSITE" id="PS50995"/>
    </source>
</evidence>
<dbReference type="STRING" id="294671.YLM1_1583"/>
<reference evidence="6" key="2">
    <citation type="submission" date="2016-02" db="EMBL/GenBank/DDBJ databases">
        <title>The draft genome sequence of the rumen methanogen Methanobrevibacter olleyae YLM1.</title>
        <authorList>
            <consortium name="New Zealand Agricultural Greenhouse Gas Research Centre/Pastoral Greenhouse Gas Research Consortium"/>
            <person name="Kelly W.J."/>
            <person name="Li D."/>
            <person name="Lambie S.C."/>
            <person name="Attwood G.T."/>
            <person name="Altermann E."/>
            <person name="Leahy S.C."/>
        </authorList>
    </citation>
    <scope>NUCLEOTIDE SEQUENCE [LARGE SCALE GENOMIC DNA]</scope>
    <source>
        <strain evidence="6">YLM1</strain>
    </source>
</reference>
<proteinExistence type="predicted"/>
<dbReference type="InterPro" id="IPR000835">
    <property type="entry name" value="HTH_MarR-typ"/>
</dbReference>
<evidence type="ECO:0000313" key="5">
    <source>
        <dbReference type="EMBL" id="AMK16138.1"/>
    </source>
</evidence>
<dbReference type="PRINTS" id="PR00598">
    <property type="entry name" value="HTHMARR"/>
</dbReference>
<evidence type="ECO:0000256" key="3">
    <source>
        <dbReference type="ARBA" id="ARBA00023163"/>
    </source>
</evidence>
<gene>
    <name evidence="5" type="ORF">YLM1_1583</name>
</gene>
<evidence type="ECO:0000256" key="2">
    <source>
        <dbReference type="ARBA" id="ARBA00023125"/>
    </source>
</evidence>
<dbReference type="SMART" id="SM00347">
    <property type="entry name" value="HTH_MARR"/>
    <property type="match status" value="1"/>
</dbReference>
<dbReference type="RefSeq" id="WP_067148239.1">
    <property type="nucleotide sequence ID" value="NZ_CP014265.1"/>
</dbReference>